<keyword evidence="3" id="KW-1185">Reference proteome</keyword>
<proteinExistence type="predicted"/>
<dbReference type="CDD" id="cd00761">
    <property type="entry name" value="Glyco_tranf_GTA_type"/>
    <property type="match status" value="1"/>
</dbReference>
<dbReference type="SUPFAM" id="SSF53448">
    <property type="entry name" value="Nucleotide-diphospho-sugar transferases"/>
    <property type="match status" value="1"/>
</dbReference>
<dbReference type="Gene3D" id="3.90.550.10">
    <property type="entry name" value="Spore Coat Polysaccharide Biosynthesis Protein SpsA, Chain A"/>
    <property type="match status" value="1"/>
</dbReference>
<dbReference type="InterPro" id="IPR029044">
    <property type="entry name" value="Nucleotide-diphossugar_trans"/>
</dbReference>
<feature type="domain" description="Glycosyltransferase 2-like" evidence="1">
    <location>
        <begin position="6"/>
        <end position="118"/>
    </location>
</feature>
<comment type="caution">
    <text evidence="2">The sequence shown here is derived from an EMBL/GenBank/DDBJ whole genome shotgun (WGS) entry which is preliminary data.</text>
</comment>
<dbReference type="Pfam" id="PF00535">
    <property type="entry name" value="Glycos_transf_2"/>
    <property type="match status" value="1"/>
</dbReference>
<dbReference type="PANTHER" id="PTHR22916">
    <property type="entry name" value="GLYCOSYLTRANSFERASE"/>
    <property type="match status" value="1"/>
</dbReference>
<evidence type="ECO:0000313" key="2">
    <source>
        <dbReference type="EMBL" id="NVE93341.1"/>
    </source>
</evidence>
<protein>
    <submittedName>
        <fullName evidence="2">Glycosyltransferase</fullName>
    </submittedName>
</protein>
<gene>
    <name evidence="2" type="ORF">HUO12_00350</name>
</gene>
<keyword evidence="2" id="KW-0808">Transferase</keyword>
<accession>A0A850H8Q8</accession>
<organism evidence="2 3">
    <name type="scientific">Altererythrobacter lutimaris</name>
    <dbReference type="NCBI Taxonomy" id="2743979"/>
    <lineage>
        <taxon>Bacteria</taxon>
        <taxon>Pseudomonadati</taxon>
        <taxon>Pseudomonadota</taxon>
        <taxon>Alphaproteobacteria</taxon>
        <taxon>Sphingomonadales</taxon>
        <taxon>Erythrobacteraceae</taxon>
        <taxon>Altererythrobacter</taxon>
    </lineage>
</organism>
<dbReference type="InterPro" id="IPR001173">
    <property type="entry name" value="Glyco_trans_2-like"/>
</dbReference>
<evidence type="ECO:0000259" key="1">
    <source>
        <dbReference type="Pfam" id="PF00535"/>
    </source>
</evidence>
<dbReference type="EMBL" id="JABWTA010000001">
    <property type="protein sequence ID" value="NVE93341.1"/>
    <property type="molecule type" value="Genomic_DNA"/>
</dbReference>
<dbReference type="PANTHER" id="PTHR22916:SF3">
    <property type="entry name" value="UDP-GLCNAC:BETAGAL BETA-1,3-N-ACETYLGLUCOSAMINYLTRANSFERASE-LIKE PROTEIN 1"/>
    <property type="match status" value="1"/>
</dbReference>
<sequence>MDVTFAVASFNSGKYLEECVNSALSQVGIACEVIIVDDGSTDGSDALAQRLAEVDERVRFFRTPSNRGPGGARNIALENMRGDWYAVLDSDDLLVPERSERLIAAAKARGANMVADDLHLFGEGMETTAFLVGSNLPDTLVTLDRYFEDSAMYGPAPNPGFLKPMIARALIEETGIRYDEKLRVAEDDDLIIRLLMEGGRYYVAPEAGYLYRKHEQSISHRLSPKHAAAMGERAKTLELDVKDAGLESPAFRTRQNAMRQAVAFTLAIEALKAGKPLAAMGEVLREPASIRHFAMPIKARLKRFAGS</sequence>
<dbReference type="GO" id="GO:0016758">
    <property type="term" value="F:hexosyltransferase activity"/>
    <property type="evidence" value="ECO:0007669"/>
    <property type="project" value="UniProtKB-ARBA"/>
</dbReference>
<evidence type="ECO:0000313" key="3">
    <source>
        <dbReference type="Proteomes" id="UP000546031"/>
    </source>
</evidence>
<dbReference type="Proteomes" id="UP000546031">
    <property type="component" value="Unassembled WGS sequence"/>
</dbReference>
<name>A0A850H8Q8_9SPHN</name>
<reference evidence="2 3" key="1">
    <citation type="submission" date="2020-06" db="EMBL/GenBank/DDBJ databases">
        <title>Altererythrobacter lutimaris sp. nov., a marine bacterium isolated from a tidal flat.</title>
        <authorList>
            <person name="Kim D."/>
            <person name="Yoo Y."/>
            <person name="Kim J.-J."/>
        </authorList>
    </citation>
    <scope>NUCLEOTIDE SEQUENCE [LARGE SCALE GENOMIC DNA]</scope>
    <source>
        <strain evidence="2 3">JGD-16</strain>
    </source>
</reference>
<dbReference type="AlphaFoldDB" id="A0A850H8Q8"/>